<dbReference type="PANTHER" id="PTHR21089:SF1">
    <property type="entry name" value="BIFUNCTIONAL 3-DEHYDROQUINATE DEHYDRATASE_SHIKIMATE DEHYDROGENASE, CHLOROPLASTIC"/>
    <property type="match status" value="1"/>
</dbReference>
<dbReference type="SUPFAM" id="SSF53223">
    <property type="entry name" value="Aminoacid dehydrogenase-like, N-terminal domain"/>
    <property type="match status" value="1"/>
</dbReference>
<dbReference type="GO" id="GO:0004764">
    <property type="term" value="F:shikimate 3-dehydrogenase (NADP+) activity"/>
    <property type="evidence" value="ECO:0007669"/>
    <property type="project" value="UniProtKB-EC"/>
</dbReference>
<dbReference type="InterPro" id="IPR036291">
    <property type="entry name" value="NAD(P)-bd_dom_sf"/>
</dbReference>
<dbReference type="EC" id="1.1.1.25" evidence="4"/>
<feature type="domain" description="Shikimate dehydrogenase substrate binding N-terminal" evidence="3">
    <location>
        <begin position="12"/>
        <end position="95"/>
    </location>
</feature>
<dbReference type="InterPro" id="IPR022893">
    <property type="entry name" value="Shikimate_DH_fam"/>
</dbReference>
<dbReference type="GO" id="GO:0009073">
    <property type="term" value="P:aromatic amino acid family biosynthetic process"/>
    <property type="evidence" value="ECO:0007669"/>
    <property type="project" value="UniProtKB-KW"/>
</dbReference>
<keyword evidence="5" id="KW-1185">Reference proteome</keyword>
<dbReference type="Proteomes" id="UP000523000">
    <property type="component" value="Unassembled WGS sequence"/>
</dbReference>
<keyword evidence="2" id="KW-0028">Amino-acid biosynthesis</keyword>
<dbReference type="CDD" id="cd01065">
    <property type="entry name" value="NAD_bind_Shikimate_DH"/>
    <property type="match status" value="1"/>
</dbReference>
<reference evidence="4 5" key="1">
    <citation type="submission" date="2020-08" db="EMBL/GenBank/DDBJ databases">
        <title>Sequencing the genomes of 1000 actinobacteria strains.</title>
        <authorList>
            <person name="Klenk H.-P."/>
        </authorList>
    </citation>
    <scope>NUCLEOTIDE SEQUENCE [LARGE SCALE GENOMIC DNA]</scope>
    <source>
        <strain evidence="4 5">DSM 22826</strain>
    </source>
</reference>
<dbReference type="InterPro" id="IPR046346">
    <property type="entry name" value="Aminoacid_DH-like_N_sf"/>
</dbReference>
<evidence type="ECO:0000313" key="4">
    <source>
        <dbReference type="EMBL" id="MBB2997136.1"/>
    </source>
</evidence>
<dbReference type="SUPFAM" id="SSF51735">
    <property type="entry name" value="NAD(P)-binding Rossmann-fold domains"/>
    <property type="match status" value="1"/>
</dbReference>
<evidence type="ECO:0000256" key="2">
    <source>
        <dbReference type="ARBA" id="ARBA00023141"/>
    </source>
</evidence>
<dbReference type="GO" id="GO:0050661">
    <property type="term" value="F:NADP binding"/>
    <property type="evidence" value="ECO:0007669"/>
    <property type="project" value="TreeGrafter"/>
</dbReference>
<dbReference type="InterPro" id="IPR013708">
    <property type="entry name" value="Shikimate_DH-bd_N"/>
</dbReference>
<evidence type="ECO:0000259" key="3">
    <source>
        <dbReference type="Pfam" id="PF08501"/>
    </source>
</evidence>
<dbReference type="Gene3D" id="3.40.50.720">
    <property type="entry name" value="NAD(P)-binding Rossmann-like Domain"/>
    <property type="match status" value="1"/>
</dbReference>
<name>A0A839QT40_9MICC</name>
<organism evidence="4 5">
    <name type="scientific">Paeniglutamicibacter cryotolerans</name>
    <dbReference type="NCBI Taxonomy" id="670079"/>
    <lineage>
        <taxon>Bacteria</taxon>
        <taxon>Bacillati</taxon>
        <taxon>Actinomycetota</taxon>
        <taxon>Actinomycetes</taxon>
        <taxon>Micrococcales</taxon>
        <taxon>Micrococcaceae</taxon>
        <taxon>Paeniglutamicibacter</taxon>
    </lineage>
</organism>
<comment type="pathway">
    <text evidence="1">Metabolic intermediate biosynthesis; chorismate biosynthesis; chorismate from D-erythrose 4-phosphate and phosphoenolpyruvate: step 4/7.</text>
</comment>
<dbReference type="GO" id="GO:0009423">
    <property type="term" value="P:chorismate biosynthetic process"/>
    <property type="evidence" value="ECO:0007669"/>
    <property type="project" value="TreeGrafter"/>
</dbReference>
<dbReference type="RefSeq" id="WP_183512687.1">
    <property type="nucleotide sequence ID" value="NZ_BAABGK010000040.1"/>
</dbReference>
<proteinExistence type="predicted"/>
<keyword evidence="2" id="KW-0057">Aromatic amino acid biosynthesis</keyword>
<dbReference type="EMBL" id="JACHVS010000002">
    <property type="protein sequence ID" value="MBB2997136.1"/>
    <property type="molecule type" value="Genomic_DNA"/>
</dbReference>
<dbReference type="PANTHER" id="PTHR21089">
    <property type="entry name" value="SHIKIMATE DEHYDROGENASE"/>
    <property type="match status" value="1"/>
</dbReference>
<dbReference type="Gene3D" id="3.40.50.10860">
    <property type="entry name" value="Leucine Dehydrogenase, chain A, domain 1"/>
    <property type="match status" value="1"/>
</dbReference>
<comment type="caution">
    <text evidence="4">The sequence shown here is derived from an EMBL/GenBank/DDBJ whole genome shotgun (WGS) entry which is preliminary data.</text>
</comment>
<protein>
    <submittedName>
        <fullName evidence="4">Shikimate dehydrogenase</fullName>
        <ecNumber evidence="4">1.1.1.25</ecNumber>
    </submittedName>
</protein>
<gene>
    <name evidence="4" type="ORF">E9229_003383</name>
</gene>
<evidence type="ECO:0000256" key="1">
    <source>
        <dbReference type="ARBA" id="ARBA00004871"/>
    </source>
</evidence>
<evidence type="ECO:0000313" key="5">
    <source>
        <dbReference type="Proteomes" id="UP000523000"/>
    </source>
</evidence>
<dbReference type="GO" id="GO:0005829">
    <property type="term" value="C:cytosol"/>
    <property type="evidence" value="ECO:0007669"/>
    <property type="project" value="TreeGrafter"/>
</dbReference>
<dbReference type="Pfam" id="PF08501">
    <property type="entry name" value="Shikimate_dh_N"/>
    <property type="match status" value="1"/>
</dbReference>
<accession>A0A839QT40</accession>
<dbReference type="AlphaFoldDB" id="A0A839QT40"/>
<dbReference type="GO" id="GO:0019632">
    <property type="term" value="P:shikimate metabolic process"/>
    <property type="evidence" value="ECO:0007669"/>
    <property type="project" value="TreeGrafter"/>
</dbReference>
<keyword evidence="4" id="KW-0560">Oxidoreductase</keyword>
<sequence length="303" mass="30764">MSRGTAQGRAAVFGQPIAHSRSPQLHRAAYAALGVPLEYSAIEGGAADARALAAMLRTGEAWRGASVTMPLKDALVAHVDSVSERVARLGALNTIVVSHPGGPGTPAVLRGENTDVEGIIRALADAGLARADRVAVLGAGNTATAATEALLLMGATRVDYIVRSAGRAADTLALAAVLGLEAEAIDAAAGATRLREYDAIISTLPPHAADGLVDALGMAPGAIVPGAALLDVAYDPWPSAIARAWQDAGGSVANGLSMLLHQAIEQVKLFTGITEADWGHVADVMCDAVGLPRTTPTHPHVAG</sequence>